<evidence type="ECO:0000313" key="13">
    <source>
        <dbReference type="EMBL" id="SEJ50099.1"/>
    </source>
</evidence>
<comment type="function">
    <text evidence="2">Catalyzes a salvage reaction resulting in the formation of AMP, that is energically less costly than de novo synthesis.</text>
</comment>
<keyword evidence="9 13" id="KW-0328">Glycosyltransferase</keyword>
<dbReference type="eggNOG" id="COG0503">
    <property type="taxonomic scope" value="Bacteria"/>
</dbReference>
<dbReference type="InterPro" id="IPR050054">
    <property type="entry name" value="UPRTase/APRTase"/>
</dbReference>
<feature type="domain" description="Phosphoribosyltransferase" evidence="12">
    <location>
        <begin position="45"/>
        <end position="149"/>
    </location>
</feature>
<dbReference type="InterPro" id="IPR029057">
    <property type="entry name" value="PRTase-like"/>
</dbReference>
<dbReference type="EMBL" id="FNZI01000004">
    <property type="protein sequence ID" value="SEJ50099.1"/>
    <property type="molecule type" value="Genomic_DNA"/>
</dbReference>
<keyword evidence="8" id="KW-0963">Cytoplasm</keyword>
<comment type="pathway">
    <text evidence="4">Purine metabolism; AMP biosynthesis via salvage pathway; AMP from adenine: step 1/1.</text>
</comment>
<dbReference type="Pfam" id="PF00156">
    <property type="entry name" value="Pribosyltran"/>
    <property type="match status" value="1"/>
</dbReference>
<dbReference type="EC" id="2.4.2.7" evidence="7"/>
<dbReference type="GO" id="GO:0003999">
    <property type="term" value="F:adenine phosphoribosyltransferase activity"/>
    <property type="evidence" value="ECO:0007669"/>
    <property type="project" value="UniProtKB-EC"/>
</dbReference>
<dbReference type="GO" id="GO:0002055">
    <property type="term" value="F:adenine binding"/>
    <property type="evidence" value="ECO:0007669"/>
    <property type="project" value="TreeGrafter"/>
</dbReference>
<dbReference type="GO" id="GO:0006166">
    <property type="term" value="P:purine ribonucleoside salvage"/>
    <property type="evidence" value="ECO:0007669"/>
    <property type="project" value="UniProtKB-KW"/>
</dbReference>
<organism evidence="13 14">
    <name type="scientific">Demequina mangrovi</name>
    <dbReference type="NCBI Taxonomy" id="1043493"/>
    <lineage>
        <taxon>Bacteria</taxon>
        <taxon>Bacillati</taxon>
        <taxon>Actinomycetota</taxon>
        <taxon>Actinomycetes</taxon>
        <taxon>Micrococcales</taxon>
        <taxon>Demequinaceae</taxon>
        <taxon>Demequina</taxon>
    </lineage>
</organism>
<evidence type="ECO:0000256" key="2">
    <source>
        <dbReference type="ARBA" id="ARBA00003968"/>
    </source>
</evidence>
<protein>
    <recommendedName>
        <fullName evidence="7">adenine phosphoribosyltransferase</fullName>
        <ecNumber evidence="7">2.4.2.7</ecNumber>
    </recommendedName>
</protein>
<sequence length="169" mass="17994">MITIDDFDTYPDFPIEGILFYDIAPILASPERFREACVQLMPPSGAQVDVVAGVDARGFIFAPVVAQTLDVGMAMVRKKGKMPGDDLLESTAEIEYGARDLAVSASSVEGQHVLVIDDVLATGGTARAVAEMLERGGAASVRFSFLIEIGELPGRDVLEGYEVTSVVVV</sequence>
<proteinExistence type="inferred from homology"/>
<evidence type="ECO:0000256" key="1">
    <source>
        <dbReference type="ARBA" id="ARBA00000868"/>
    </source>
</evidence>
<dbReference type="GO" id="GO:0016208">
    <property type="term" value="F:AMP binding"/>
    <property type="evidence" value="ECO:0007669"/>
    <property type="project" value="TreeGrafter"/>
</dbReference>
<comment type="subcellular location">
    <subcellularLocation>
        <location evidence="3">Cytoplasm</location>
    </subcellularLocation>
</comment>
<evidence type="ECO:0000256" key="10">
    <source>
        <dbReference type="ARBA" id="ARBA00022679"/>
    </source>
</evidence>
<comment type="subunit">
    <text evidence="6">Homodimer.</text>
</comment>
<dbReference type="FunFam" id="3.40.50.2020:FF:000004">
    <property type="entry name" value="Adenine phosphoribosyltransferase"/>
    <property type="match status" value="1"/>
</dbReference>
<name>A0A1H6Z9J3_9MICO</name>
<dbReference type="CDD" id="cd06223">
    <property type="entry name" value="PRTases_typeI"/>
    <property type="match status" value="1"/>
</dbReference>
<dbReference type="Proteomes" id="UP000183315">
    <property type="component" value="Unassembled WGS sequence"/>
</dbReference>
<keyword evidence="10 13" id="KW-0808">Transferase</keyword>
<dbReference type="NCBIfam" id="NF002636">
    <property type="entry name" value="PRK02304.1-5"/>
    <property type="match status" value="1"/>
</dbReference>
<evidence type="ECO:0000256" key="5">
    <source>
        <dbReference type="ARBA" id="ARBA00008391"/>
    </source>
</evidence>
<evidence type="ECO:0000256" key="7">
    <source>
        <dbReference type="ARBA" id="ARBA00011893"/>
    </source>
</evidence>
<dbReference type="GO" id="GO:0006168">
    <property type="term" value="P:adenine salvage"/>
    <property type="evidence" value="ECO:0007669"/>
    <property type="project" value="TreeGrafter"/>
</dbReference>
<dbReference type="OrthoDB" id="9803963at2"/>
<evidence type="ECO:0000313" key="14">
    <source>
        <dbReference type="Proteomes" id="UP000183315"/>
    </source>
</evidence>
<dbReference type="GO" id="GO:0005737">
    <property type="term" value="C:cytoplasm"/>
    <property type="evidence" value="ECO:0007669"/>
    <property type="project" value="UniProtKB-SubCell"/>
</dbReference>
<dbReference type="PANTHER" id="PTHR32315:SF3">
    <property type="entry name" value="ADENINE PHOSPHORIBOSYLTRANSFERASE"/>
    <property type="match status" value="1"/>
</dbReference>
<keyword evidence="11" id="KW-0660">Purine salvage</keyword>
<comment type="catalytic activity">
    <reaction evidence="1">
        <text>AMP + diphosphate = 5-phospho-alpha-D-ribose 1-diphosphate + adenine</text>
        <dbReference type="Rhea" id="RHEA:16609"/>
        <dbReference type="ChEBI" id="CHEBI:16708"/>
        <dbReference type="ChEBI" id="CHEBI:33019"/>
        <dbReference type="ChEBI" id="CHEBI:58017"/>
        <dbReference type="ChEBI" id="CHEBI:456215"/>
        <dbReference type="EC" id="2.4.2.7"/>
    </reaction>
</comment>
<dbReference type="RefSeq" id="WP_052405917.1">
    <property type="nucleotide sequence ID" value="NZ_BBLU01000010.1"/>
</dbReference>
<accession>A0A1H6Z9J3</accession>
<dbReference type="Gene3D" id="3.40.50.2020">
    <property type="match status" value="1"/>
</dbReference>
<evidence type="ECO:0000256" key="9">
    <source>
        <dbReference type="ARBA" id="ARBA00022676"/>
    </source>
</evidence>
<keyword evidence="14" id="KW-1185">Reference proteome</keyword>
<dbReference type="SUPFAM" id="SSF53271">
    <property type="entry name" value="PRTase-like"/>
    <property type="match status" value="1"/>
</dbReference>
<evidence type="ECO:0000256" key="8">
    <source>
        <dbReference type="ARBA" id="ARBA00022490"/>
    </source>
</evidence>
<comment type="similarity">
    <text evidence="5">Belongs to the purine/pyrimidine phosphoribosyltransferase family.</text>
</comment>
<dbReference type="InterPro" id="IPR000836">
    <property type="entry name" value="PRTase_dom"/>
</dbReference>
<evidence type="ECO:0000259" key="12">
    <source>
        <dbReference type="Pfam" id="PF00156"/>
    </source>
</evidence>
<gene>
    <name evidence="13" type="ORF">SAMN05421637_2035</name>
</gene>
<evidence type="ECO:0000256" key="3">
    <source>
        <dbReference type="ARBA" id="ARBA00004496"/>
    </source>
</evidence>
<dbReference type="GO" id="GO:0044209">
    <property type="term" value="P:AMP salvage"/>
    <property type="evidence" value="ECO:0007669"/>
    <property type="project" value="TreeGrafter"/>
</dbReference>
<evidence type="ECO:0000256" key="11">
    <source>
        <dbReference type="ARBA" id="ARBA00022726"/>
    </source>
</evidence>
<dbReference type="AlphaFoldDB" id="A0A1H6Z9J3"/>
<dbReference type="STRING" id="1043493.SAMN05421637_2035"/>
<dbReference type="PANTHER" id="PTHR32315">
    <property type="entry name" value="ADENINE PHOSPHORIBOSYLTRANSFERASE"/>
    <property type="match status" value="1"/>
</dbReference>
<evidence type="ECO:0000256" key="4">
    <source>
        <dbReference type="ARBA" id="ARBA00004659"/>
    </source>
</evidence>
<reference evidence="14" key="1">
    <citation type="submission" date="2016-10" db="EMBL/GenBank/DDBJ databases">
        <authorList>
            <person name="Varghese N."/>
        </authorList>
    </citation>
    <scope>NUCLEOTIDE SEQUENCE [LARGE SCALE GENOMIC DNA]</scope>
    <source>
        <strain evidence="14">DSM 24868</strain>
    </source>
</reference>
<evidence type="ECO:0000256" key="6">
    <source>
        <dbReference type="ARBA" id="ARBA00011738"/>
    </source>
</evidence>